<keyword evidence="2" id="KW-1185">Reference proteome</keyword>
<evidence type="ECO:0000313" key="2">
    <source>
        <dbReference type="Proteomes" id="UP001055811"/>
    </source>
</evidence>
<name>A0ACB9F5W1_CICIN</name>
<protein>
    <submittedName>
        <fullName evidence="1">Uncharacterized protein</fullName>
    </submittedName>
</protein>
<reference evidence="2" key="1">
    <citation type="journal article" date="2022" name="Mol. Ecol. Resour.">
        <title>The genomes of chicory, endive, great burdock and yacon provide insights into Asteraceae palaeo-polyploidization history and plant inulin production.</title>
        <authorList>
            <person name="Fan W."/>
            <person name="Wang S."/>
            <person name="Wang H."/>
            <person name="Wang A."/>
            <person name="Jiang F."/>
            <person name="Liu H."/>
            <person name="Zhao H."/>
            <person name="Xu D."/>
            <person name="Zhang Y."/>
        </authorList>
    </citation>
    <scope>NUCLEOTIDE SEQUENCE [LARGE SCALE GENOMIC DNA]</scope>
    <source>
        <strain evidence="2">cv. Punajuju</strain>
    </source>
</reference>
<sequence>MTASQNGLWIQNDLEFAQFFIKPLMSSDATTREIKAVDSENQKNLLYDAWRIDQPKKDLSAEGHPYRMFSTGNRDTLEVKPKARGVDTRYELLKFYKENCSANPIEVGSNANINLPVMGLFFHRYVLISTCATVQATSEVSQVMFESAVEILLLLTYMINMSPDDVSRLQHELFPLIQEIITEWHIIHLFTTTPSESPAMEDFSSQLSLLQTDNNIDRRSWNEKLGKSDFTLAFIMLLDHQSSFKDQNRVDSKHLPNPTSFIAPSETNHERIDALRTVQMRQKRSDSKPLTENELRGPNEGRKKKNGRFEAKLQVFGLIRNMQLEGY</sequence>
<gene>
    <name evidence="1" type="ORF">L2E82_16702</name>
</gene>
<comment type="caution">
    <text evidence="1">The sequence shown here is derived from an EMBL/GenBank/DDBJ whole genome shotgun (WGS) entry which is preliminary data.</text>
</comment>
<proteinExistence type="predicted"/>
<organism evidence="1 2">
    <name type="scientific">Cichorium intybus</name>
    <name type="common">Chicory</name>
    <dbReference type="NCBI Taxonomy" id="13427"/>
    <lineage>
        <taxon>Eukaryota</taxon>
        <taxon>Viridiplantae</taxon>
        <taxon>Streptophyta</taxon>
        <taxon>Embryophyta</taxon>
        <taxon>Tracheophyta</taxon>
        <taxon>Spermatophyta</taxon>
        <taxon>Magnoliopsida</taxon>
        <taxon>eudicotyledons</taxon>
        <taxon>Gunneridae</taxon>
        <taxon>Pentapetalae</taxon>
        <taxon>asterids</taxon>
        <taxon>campanulids</taxon>
        <taxon>Asterales</taxon>
        <taxon>Asteraceae</taxon>
        <taxon>Cichorioideae</taxon>
        <taxon>Cichorieae</taxon>
        <taxon>Cichoriinae</taxon>
        <taxon>Cichorium</taxon>
    </lineage>
</organism>
<dbReference type="EMBL" id="CM042011">
    <property type="protein sequence ID" value="KAI3766634.1"/>
    <property type="molecule type" value="Genomic_DNA"/>
</dbReference>
<dbReference type="Proteomes" id="UP001055811">
    <property type="component" value="Linkage Group LG03"/>
</dbReference>
<accession>A0ACB9F5W1</accession>
<evidence type="ECO:0000313" key="1">
    <source>
        <dbReference type="EMBL" id="KAI3766634.1"/>
    </source>
</evidence>
<reference evidence="1 2" key="2">
    <citation type="journal article" date="2022" name="Mol. Ecol. Resour.">
        <title>The genomes of chicory, endive, great burdock and yacon provide insights into Asteraceae paleo-polyploidization history and plant inulin production.</title>
        <authorList>
            <person name="Fan W."/>
            <person name="Wang S."/>
            <person name="Wang H."/>
            <person name="Wang A."/>
            <person name="Jiang F."/>
            <person name="Liu H."/>
            <person name="Zhao H."/>
            <person name="Xu D."/>
            <person name="Zhang Y."/>
        </authorList>
    </citation>
    <scope>NUCLEOTIDE SEQUENCE [LARGE SCALE GENOMIC DNA]</scope>
    <source>
        <strain evidence="2">cv. Punajuju</strain>
        <tissue evidence="1">Leaves</tissue>
    </source>
</reference>